<gene>
    <name evidence="2" type="ORF">NNJEOMEG_01474</name>
</gene>
<dbReference type="PANTHER" id="PTHR41373">
    <property type="entry name" value="DUF2156 DOMAIN-CONTAINING PROTEIN"/>
    <property type="match status" value="1"/>
</dbReference>
<sequence>MKRAFEPLALGGRDEYLARLARCPQKVSDYSFANLWGWCEEYGLEWSFGDSHVWLRQTRPETVYWAPVGPWETVDWSRCPTLNGGGSFIRVPARLADIWSEALPGRVEVSEAREHWDYVYLVSELSALSGNRFHKKKNLLNQFTKNYAYEYHPLTADCIEEVLQMQMEWCVWREAECDATLAAENRAIARVVKDWDRLPNLLGGAVRVEGRMIAYTVAEALDDSMLVIHFEKGSNGFKGVYQAVNQMFLEHQGQGFTHVNREQDLGDEGLRKAKLSYNPALFLEKRAVRVLA</sequence>
<dbReference type="Gene3D" id="3.40.630.30">
    <property type="match status" value="1"/>
</dbReference>
<dbReference type="RefSeq" id="WP_173082877.1">
    <property type="nucleotide sequence ID" value="NZ_BLTE01000005.1"/>
</dbReference>
<dbReference type="PANTHER" id="PTHR41373:SF1">
    <property type="entry name" value="PHOSPHATIDYLGLYCEROL LYSYLTRANSFERASE C-TERMINAL DOMAIN-CONTAINING PROTEIN"/>
    <property type="match status" value="1"/>
</dbReference>
<organism evidence="2 3">
    <name type="scientific">Fundidesulfovibrio magnetotacticus</name>
    <dbReference type="NCBI Taxonomy" id="2730080"/>
    <lineage>
        <taxon>Bacteria</taxon>
        <taxon>Pseudomonadati</taxon>
        <taxon>Thermodesulfobacteriota</taxon>
        <taxon>Desulfovibrionia</taxon>
        <taxon>Desulfovibrionales</taxon>
        <taxon>Desulfovibrionaceae</taxon>
        <taxon>Fundidesulfovibrio</taxon>
    </lineage>
</organism>
<dbReference type="InterPro" id="IPR024320">
    <property type="entry name" value="LPG_synthase_C"/>
</dbReference>
<comment type="caution">
    <text evidence="2">The sequence shown here is derived from an EMBL/GenBank/DDBJ whole genome shotgun (WGS) entry which is preliminary data.</text>
</comment>
<dbReference type="SUPFAM" id="SSF55729">
    <property type="entry name" value="Acyl-CoA N-acyltransferases (Nat)"/>
    <property type="match status" value="2"/>
</dbReference>
<reference evidence="2 3" key="2">
    <citation type="submission" date="2020-05" db="EMBL/GenBank/DDBJ databases">
        <title>Draft genome sequence of Desulfovibrio sp. strainFSS-1.</title>
        <authorList>
            <person name="Shimoshige H."/>
            <person name="Kobayashi H."/>
            <person name="Maekawa T."/>
        </authorList>
    </citation>
    <scope>NUCLEOTIDE SEQUENCE [LARGE SCALE GENOMIC DNA]</scope>
    <source>
        <strain evidence="2 3">SIID29052-01</strain>
    </source>
</reference>
<keyword evidence="3" id="KW-1185">Reference proteome</keyword>
<dbReference type="PIRSF" id="PIRSF018688">
    <property type="entry name" value="UCP018688"/>
    <property type="match status" value="1"/>
</dbReference>
<evidence type="ECO:0000313" key="3">
    <source>
        <dbReference type="Proteomes" id="UP000494245"/>
    </source>
</evidence>
<dbReference type="AlphaFoldDB" id="A0A6V8LRN7"/>
<name>A0A6V8LRN7_9BACT</name>
<dbReference type="EMBL" id="BLTE01000005">
    <property type="protein sequence ID" value="GFK93640.1"/>
    <property type="molecule type" value="Genomic_DNA"/>
</dbReference>
<evidence type="ECO:0000259" key="1">
    <source>
        <dbReference type="Pfam" id="PF09924"/>
    </source>
</evidence>
<dbReference type="Pfam" id="PF09924">
    <property type="entry name" value="LPG_synthase_C"/>
    <property type="match status" value="1"/>
</dbReference>
<protein>
    <recommendedName>
        <fullName evidence="1">Phosphatidylglycerol lysyltransferase C-terminal domain-containing protein</fullName>
    </recommendedName>
</protein>
<feature type="domain" description="Phosphatidylglycerol lysyltransferase C-terminal" evidence="1">
    <location>
        <begin position="23"/>
        <end position="280"/>
    </location>
</feature>
<dbReference type="InterPro" id="IPR016181">
    <property type="entry name" value="Acyl_CoA_acyltransferase"/>
</dbReference>
<reference evidence="2 3" key="1">
    <citation type="submission" date="2020-04" db="EMBL/GenBank/DDBJ databases">
        <authorList>
            <consortium name="Desulfovibrio sp. FSS-1 genome sequencing consortium"/>
            <person name="Shimoshige H."/>
            <person name="Kobayashi H."/>
            <person name="Maekawa T."/>
        </authorList>
    </citation>
    <scope>NUCLEOTIDE SEQUENCE [LARGE SCALE GENOMIC DNA]</scope>
    <source>
        <strain evidence="2 3">SIID29052-01</strain>
    </source>
</reference>
<accession>A0A6V8LRN7</accession>
<dbReference type="Proteomes" id="UP000494245">
    <property type="component" value="Unassembled WGS sequence"/>
</dbReference>
<dbReference type="InterPro" id="IPR016732">
    <property type="entry name" value="UCP018688"/>
</dbReference>
<proteinExistence type="predicted"/>
<evidence type="ECO:0000313" key="2">
    <source>
        <dbReference type="EMBL" id="GFK93640.1"/>
    </source>
</evidence>